<dbReference type="EMBL" id="BKCJ010001828">
    <property type="protein sequence ID" value="GEU44304.1"/>
    <property type="molecule type" value="Genomic_DNA"/>
</dbReference>
<name>A0A6L2K8V2_TANCI</name>
<sequence>MKASVDFPLFVSHDAVLADLWCIFFAEDNEPRIFFLRSLKLSTLLGGSSSNHSRADPRRVALNMRENTLVDHEDACDGDPNLEKTLLDWAEEAELVGKSCGISSSQLTVLQTDPSALGVSSTTGIMFLGCSCVLCLTDGAT</sequence>
<organism evidence="1">
    <name type="scientific">Tanacetum cinerariifolium</name>
    <name type="common">Dalmatian daisy</name>
    <name type="synonym">Chrysanthemum cinerariifolium</name>
    <dbReference type="NCBI Taxonomy" id="118510"/>
    <lineage>
        <taxon>Eukaryota</taxon>
        <taxon>Viridiplantae</taxon>
        <taxon>Streptophyta</taxon>
        <taxon>Embryophyta</taxon>
        <taxon>Tracheophyta</taxon>
        <taxon>Spermatophyta</taxon>
        <taxon>Magnoliopsida</taxon>
        <taxon>eudicotyledons</taxon>
        <taxon>Gunneridae</taxon>
        <taxon>Pentapetalae</taxon>
        <taxon>asterids</taxon>
        <taxon>campanulids</taxon>
        <taxon>Asterales</taxon>
        <taxon>Asteraceae</taxon>
        <taxon>Asteroideae</taxon>
        <taxon>Anthemideae</taxon>
        <taxon>Anthemidinae</taxon>
        <taxon>Tanacetum</taxon>
    </lineage>
</organism>
<reference evidence="1" key="1">
    <citation type="journal article" date="2019" name="Sci. Rep.">
        <title>Draft genome of Tanacetum cinerariifolium, the natural source of mosquito coil.</title>
        <authorList>
            <person name="Yamashiro T."/>
            <person name="Shiraishi A."/>
            <person name="Satake H."/>
            <person name="Nakayama K."/>
        </authorList>
    </citation>
    <scope>NUCLEOTIDE SEQUENCE</scope>
</reference>
<comment type="caution">
    <text evidence="1">The sequence shown here is derived from an EMBL/GenBank/DDBJ whole genome shotgun (WGS) entry which is preliminary data.</text>
</comment>
<protein>
    <submittedName>
        <fullName evidence="1">Uncharacterized protein</fullName>
    </submittedName>
</protein>
<evidence type="ECO:0000313" key="1">
    <source>
        <dbReference type="EMBL" id="GEU44304.1"/>
    </source>
</evidence>
<gene>
    <name evidence="1" type="ORF">Tci_016282</name>
</gene>
<accession>A0A6L2K8V2</accession>
<proteinExistence type="predicted"/>
<dbReference type="AlphaFoldDB" id="A0A6L2K8V2"/>